<name>A0AA44JAG6_AGRTU</name>
<evidence type="ECO:0000256" key="1">
    <source>
        <dbReference type="SAM" id="SignalP"/>
    </source>
</evidence>
<dbReference type="AlphaFoldDB" id="A0AA44JAG6"/>
<accession>A0AA44JAG6</accession>
<dbReference type="RefSeq" id="WP_174019146.1">
    <property type="nucleotide sequence ID" value="NZ_JAALYO010000024.1"/>
</dbReference>
<comment type="caution">
    <text evidence="2">The sequence shown here is derived from an EMBL/GenBank/DDBJ whole genome shotgun (WGS) entry which is preliminary data.</text>
</comment>
<proteinExistence type="predicted"/>
<protein>
    <submittedName>
        <fullName evidence="2">Uncharacterized protein</fullName>
    </submittedName>
</protein>
<sequence>MKALMFTQRILCALAMLAVLLGPVSVTAAAAAMVSSGPMTGMEMADQSSDEEAIADMPCCPQEQKLAGPDCMKACPLALVCSTVIIGNLSTAEGLPMIHPLSMAFPGVAERQFASAPAEPLPRPPRA</sequence>
<organism evidence="2 3">
    <name type="scientific">Agrobacterium tumefaciens</name>
    <dbReference type="NCBI Taxonomy" id="358"/>
    <lineage>
        <taxon>Bacteria</taxon>
        <taxon>Pseudomonadati</taxon>
        <taxon>Pseudomonadota</taxon>
        <taxon>Alphaproteobacteria</taxon>
        <taxon>Hyphomicrobiales</taxon>
        <taxon>Rhizobiaceae</taxon>
        <taxon>Rhizobium/Agrobacterium group</taxon>
        <taxon>Agrobacterium</taxon>
        <taxon>Agrobacterium tumefaciens complex</taxon>
    </lineage>
</organism>
<dbReference type="Proteomes" id="UP000702952">
    <property type="component" value="Unassembled WGS sequence"/>
</dbReference>
<dbReference type="EMBL" id="JAAMAY010000036">
    <property type="protein sequence ID" value="NTC31165.1"/>
    <property type="molecule type" value="Genomic_DNA"/>
</dbReference>
<keyword evidence="1" id="KW-0732">Signal</keyword>
<feature type="chain" id="PRO_5041292039" evidence="1">
    <location>
        <begin position="29"/>
        <end position="127"/>
    </location>
</feature>
<evidence type="ECO:0000313" key="2">
    <source>
        <dbReference type="EMBL" id="NTC31165.1"/>
    </source>
</evidence>
<feature type="signal peptide" evidence="1">
    <location>
        <begin position="1"/>
        <end position="28"/>
    </location>
</feature>
<evidence type="ECO:0000313" key="3">
    <source>
        <dbReference type="Proteomes" id="UP000702952"/>
    </source>
</evidence>
<reference evidence="2" key="1">
    <citation type="journal article" date="2020" name="Science">
        <title>Unexpected conservation and global transmission of agrobacterial virulence plasmids.</title>
        <authorList>
            <person name="Weisberg A.J."/>
            <person name="Davis E.W. 2nd"/>
            <person name="Tabima J."/>
            <person name="Belcher M.S."/>
            <person name="Miller M."/>
            <person name="Kuo C.H."/>
            <person name="Loper J.E."/>
            <person name="Grunwald N.J."/>
            <person name="Putnam M.L."/>
            <person name="Chang J.H."/>
        </authorList>
    </citation>
    <scope>NUCLEOTIDE SEQUENCE</scope>
    <source>
        <strain evidence="2">17-1853-1a</strain>
    </source>
</reference>
<gene>
    <name evidence="2" type="ORF">G6M46_23830</name>
</gene>